<dbReference type="PRINTS" id="PR00081">
    <property type="entry name" value="GDHRDH"/>
</dbReference>
<dbReference type="Proteomes" id="UP000645555">
    <property type="component" value="Unassembled WGS sequence"/>
</dbReference>
<gene>
    <name evidence="3" type="ORF">GCM10010515_71550</name>
</gene>
<sequence>MSTQEQKVAVVTGASQGIGAGIVAAYRKLGYGVVATSRSIADSQDPDIVTVRGDISDPATAERVIAAGIERFGRIDTLINNAGVFISKPFTEFTQEDYDTALGVNVAGFFRISQLAIARMLEQGGGHVVQITTSLVDQPSSKVPSILASLTKGGLQSATKALAIEYAGSGIRSNAVALGTIKTPMHDEQYHDALAALHPVGRMGDVSDIVDAVLYLENAPFVTGSILHVDGGQNAGH</sequence>
<proteinExistence type="inferred from homology"/>
<dbReference type="PRINTS" id="PR00080">
    <property type="entry name" value="SDRFAMILY"/>
</dbReference>
<reference evidence="3" key="1">
    <citation type="journal article" date="2014" name="Int. J. Syst. Evol. Microbiol.">
        <title>Complete genome sequence of Corynebacterium casei LMG S-19264T (=DSM 44701T), isolated from a smear-ripened cheese.</title>
        <authorList>
            <consortium name="US DOE Joint Genome Institute (JGI-PGF)"/>
            <person name="Walter F."/>
            <person name="Albersmeier A."/>
            <person name="Kalinowski J."/>
            <person name="Ruckert C."/>
        </authorList>
    </citation>
    <scope>NUCLEOTIDE SEQUENCE</scope>
    <source>
        <strain evidence="3">JCM 4956</strain>
    </source>
</reference>
<dbReference type="CDD" id="cd05233">
    <property type="entry name" value="SDR_c"/>
    <property type="match status" value="1"/>
</dbReference>
<dbReference type="PANTHER" id="PTHR43639">
    <property type="entry name" value="OXIDOREDUCTASE, SHORT-CHAIN DEHYDROGENASE/REDUCTASE FAMILY (AFU_ORTHOLOGUE AFUA_5G02870)"/>
    <property type="match status" value="1"/>
</dbReference>
<dbReference type="SUPFAM" id="SSF51735">
    <property type="entry name" value="NAD(P)-binding Rossmann-fold domains"/>
    <property type="match status" value="1"/>
</dbReference>
<comment type="caution">
    <text evidence="3">The sequence shown here is derived from an EMBL/GenBank/DDBJ whole genome shotgun (WGS) entry which is preliminary data.</text>
</comment>
<protein>
    <submittedName>
        <fullName evidence="3">3-oxoacyl-ACP reductase</fullName>
    </submittedName>
</protein>
<comment type="similarity">
    <text evidence="1">Belongs to the short-chain dehydrogenases/reductases (SDR) family.</text>
</comment>
<dbReference type="GO" id="GO:0016491">
    <property type="term" value="F:oxidoreductase activity"/>
    <property type="evidence" value="ECO:0007669"/>
    <property type="project" value="UniProtKB-KW"/>
</dbReference>
<dbReference type="EMBL" id="BMWD01000041">
    <property type="protein sequence ID" value="GGX94376.1"/>
    <property type="molecule type" value="Genomic_DNA"/>
</dbReference>
<evidence type="ECO:0000256" key="2">
    <source>
        <dbReference type="ARBA" id="ARBA00023002"/>
    </source>
</evidence>
<dbReference type="InterPro" id="IPR036291">
    <property type="entry name" value="NAD(P)-bd_dom_sf"/>
</dbReference>
<evidence type="ECO:0000313" key="4">
    <source>
        <dbReference type="Proteomes" id="UP000645555"/>
    </source>
</evidence>
<accession>A0A918U589</accession>
<evidence type="ECO:0000313" key="3">
    <source>
        <dbReference type="EMBL" id="GGX94376.1"/>
    </source>
</evidence>
<dbReference type="RefSeq" id="WP_190039800.1">
    <property type="nucleotide sequence ID" value="NZ_BMWD01000041.1"/>
</dbReference>
<organism evidence="3 4">
    <name type="scientific">Streptomyces fructofermentans</name>
    <dbReference type="NCBI Taxonomy" id="152141"/>
    <lineage>
        <taxon>Bacteria</taxon>
        <taxon>Bacillati</taxon>
        <taxon>Actinomycetota</taxon>
        <taxon>Actinomycetes</taxon>
        <taxon>Kitasatosporales</taxon>
        <taxon>Streptomycetaceae</taxon>
        <taxon>Streptomyces</taxon>
    </lineage>
</organism>
<reference evidence="3" key="2">
    <citation type="submission" date="2020-09" db="EMBL/GenBank/DDBJ databases">
        <authorList>
            <person name="Sun Q."/>
            <person name="Ohkuma M."/>
        </authorList>
    </citation>
    <scope>NUCLEOTIDE SEQUENCE</scope>
    <source>
        <strain evidence="3">JCM 4956</strain>
    </source>
</reference>
<name>A0A918U589_9ACTN</name>
<evidence type="ECO:0000256" key="1">
    <source>
        <dbReference type="ARBA" id="ARBA00006484"/>
    </source>
</evidence>
<dbReference type="PANTHER" id="PTHR43639:SF1">
    <property type="entry name" value="SHORT-CHAIN DEHYDROGENASE_REDUCTASE FAMILY PROTEIN"/>
    <property type="match status" value="1"/>
</dbReference>
<dbReference type="FunFam" id="3.40.50.720:FF:000084">
    <property type="entry name" value="Short-chain dehydrogenase reductase"/>
    <property type="match status" value="1"/>
</dbReference>
<dbReference type="Gene3D" id="3.40.50.720">
    <property type="entry name" value="NAD(P)-binding Rossmann-like Domain"/>
    <property type="match status" value="1"/>
</dbReference>
<keyword evidence="4" id="KW-1185">Reference proteome</keyword>
<dbReference type="InterPro" id="IPR002347">
    <property type="entry name" value="SDR_fam"/>
</dbReference>
<dbReference type="Pfam" id="PF13561">
    <property type="entry name" value="adh_short_C2"/>
    <property type="match status" value="1"/>
</dbReference>
<dbReference type="AlphaFoldDB" id="A0A918U589"/>
<keyword evidence="2" id="KW-0560">Oxidoreductase</keyword>